<feature type="domain" description="Piezo TM1-24" evidence="3">
    <location>
        <begin position="46"/>
        <end position="238"/>
    </location>
</feature>
<dbReference type="Proteomes" id="UP000694941">
    <property type="component" value="Unplaced"/>
</dbReference>
<feature type="transmembrane region" description="Helical" evidence="2">
    <location>
        <begin position="81"/>
        <end position="99"/>
    </location>
</feature>
<feature type="non-terminal residue" evidence="5">
    <location>
        <position position="248"/>
    </location>
</feature>
<proteinExistence type="predicted"/>
<feature type="transmembrane region" description="Helical" evidence="2">
    <location>
        <begin position="106"/>
        <end position="126"/>
    </location>
</feature>
<dbReference type="PANTHER" id="PTHR47049">
    <property type="entry name" value="PIEZO-TYPE MECHANOSENSITIVE ION CHANNEL HOMOLOG"/>
    <property type="match status" value="1"/>
</dbReference>
<evidence type="ECO:0000313" key="4">
    <source>
        <dbReference type="Proteomes" id="UP000694941"/>
    </source>
</evidence>
<feature type="compositionally biased region" description="Polar residues" evidence="1">
    <location>
        <begin position="236"/>
        <end position="248"/>
    </location>
</feature>
<evidence type="ECO:0000256" key="2">
    <source>
        <dbReference type="SAM" id="Phobius"/>
    </source>
</evidence>
<sequence>MRLIGLDFLVLLATVGVLITCQKAFDATPIPCEGEGEHDQLQEFPVKKKRKRSSEFLIFIGELLFLIFLAGAGVLHPSLISSMYFLIFLFIATWLASGCKLGRTYILGRIALAVYSALYFILLYLYQLDYAQELVQVDSLKARLLGLVGLVDSTCTNKHDSRSIVYRPEHWTAYVQPLIVLGLYWLVCYLTRYRLFEPVVQESDRGSQHAVARSDSNRSSQRSSASLLRRRRRNMQEGNQSDLQESTP</sequence>
<organism evidence="4 5">
    <name type="scientific">Limulus polyphemus</name>
    <name type="common">Atlantic horseshoe crab</name>
    <dbReference type="NCBI Taxonomy" id="6850"/>
    <lineage>
        <taxon>Eukaryota</taxon>
        <taxon>Metazoa</taxon>
        <taxon>Ecdysozoa</taxon>
        <taxon>Arthropoda</taxon>
        <taxon>Chelicerata</taxon>
        <taxon>Merostomata</taxon>
        <taxon>Xiphosura</taxon>
        <taxon>Limulidae</taxon>
        <taxon>Limulus</taxon>
    </lineage>
</organism>
<evidence type="ECO:0000256" key="1">
    <source>
        <dbReference type="SAM" id="MobiDB-lite"/>
    </source>
</evidence>
<dbReference type="InterPro" id="IPR027272">
    <property type="entry name" value="Piezo"/>
</dbReference>
<feature type="transmembrane region" description="Helical" evidence="2">
    <location>
        <begin position="171"/>
        <end position="191"/>
    </location>
</feature>
<keyword evidence="2" id="KW-0472">Membrane</keyword>
<name>A0ABM1C0N3_LIMPO</name>
<dbReference type="Pfam" id="PF24871">
    <property type="entry name" value="Piezo_TM1-24"/>
    <property type="match status" value="1"/>
</dbReference>
<dbReference type="PANTHER" id="PTHR47049:SF2">
    <property type="entry name" value="PIEZO-TYPE MECHANOSENSITIVE ION CHANNEL HOMOLOG"/>
    <property type="match status" value="1"/>
</dbReference>
<keyword evidence="4" id="KW-1185">Reference proteome</keyword>
<dbReference type="GeneID" id="106476058"/>
<protein>
    <submittedName>
        <fullName evidence="5">Piezo-type mechanosensitive ion channel component 2-like</fullName>
    </submittedName>
</protein>
<evidence type="ECO:0000259" key="3">
    <source>
        <dbReference type="Pfam" id="PF24871"/>
    </source>
</evidence>
<feature type="region of interest" description="Disordered" evidence="1">
    <location>
        <begin position="207"/>
        <end position="248"/>
    </location>
</feature>
<reference evidence="5" key="1">
    <citation type="submission" date="2025-08" db="UniProtKB">
        <authorList>
            <consortium name="RefSeq"/>
        </authorList>
    </citation>
    <scope>IDENTIFICATION</scope>
    <source>
        <tissue evidence="5">Muscle</tissue>
    </source>
</reference>
<keyword evidence="2" id="KW-0812">Transmembrane</keyword>
<dbReference type="InterPro" id="IPR056769">
    <property type="entry name" value="Piezo_TM1-24"/>
</dbReference>
<feature type="transmembrane region" description="Helical" evidence="2">
    <location>
        <begin position="56"/>
        <end position="75"/>
    </location>
</feature>
<evidence type="ECO:0000313" key="5">
    <source>
        <dbReference type="RefSeq" id="XP_013792184.2"/>
    </source>
</evidence>
<keyword evidence="2" id="KW-1133">Transmembrane helix</keyword>
<dbReference type="RefSeq" id="XP_013792184.2">
    <property type="nucleotide sequence ID" value="XM_013936730.2"/>
</dbReference>
<feature type="compositionally biased region" description="Low complexity" evidence="1">
    <location>
        <begin position="213"/>
        <end position="227"/>
    </location>
</feature>
<accession>A0ABM1C0N3</accession>
<gene>
    <name evidence="5" type="primary">LOC106476058</name>
</gene>